<dbReference type="AlphaFoldDB" id="A0A918DDT2"/>
<reference evidence="1 2" key="1">
    <citation type="journal article" date="2014" name="Int. J. Syst. Evol. Microbiol.">
        <title>Complete genome sequence of Corynebacterium casei LMG S-19264T (=DSM 44701T), isolated from a smear-ripened cheese.</title>
        <authorList>
            <consortium name="US DOE Joint Genome Institute (JGI-PGF)"/>
            <person name="Walter F."/>
            <person name="Albersmeier A."/>
            <person name="Kalinowski J."/>
            <person name="Ruckert C."/>
        </authorList>
    </citation>
    <scope>NUCLEOTIDE SEQUENCE [LARGE SCALE GENOMIC DNA]</scope>
    <source>
        <strain evidence="1 2">CGMCC 1.7029</strain>
    </source>
</reference>
<organism evidence="1 2">
    <name type="scientific">Gemmobacter aquaticus</name>
    <dbReference type="NCBI Taxonomy" id="490185"/>
    <lineage>
        <taxon>Bacteria</taxon>
        <taxon>Pseudomonadati</taxon>
        <taxon>Pseudomonadota</taxon>
        <taxon>Alphaproteobacteria</taxon>
        <taxon>Rhodobacterales</taxon>
        <taxon>Paracoccaceae</taxon>
        <taxon>Gemmobacter</taxon>
    </lineage>
</organism>
<protein>
    <recommendedName>
        <fullName evidence="3">FlgN protein</fullName>
    </recommendedName>
</protein>
<proteinExistence type="predicted"/>
<accession>A0A918DDT2</accession>
<evidence type="ECO:0008006" key="3">
    <source>
        <dbReference type="Google" id="ProtNLM"/>
    </source>
</evidence>
<keyword evidence="2" id="KW-1185">Reference proteome</keyword>
<gene>
    <name evidence="1" type="ORF">GCM10010991_24180</name>
</gene>
<dbReference type="RefSeq" id="WP_146287115.1">
    <property type="nucleotide sequence ID" value="NZ_BMLP01000004.1"/>
</dbReference>
<evidence type="ECO:0000313" key="2">
    <source>
        <dbReference type="Proteomes" id="UP000598196"/>
    </source>
</evidence>
<sequence length="110" mass="12099">MKTDGARAIAGLLDDLHKALLTGDLTRLETIEARLAEVTPTATLTTADRRRLASRAEDIRPLLQASGRGLRSAKRRLAEIERVLAGQSFYDRRGRLGATMAQGQILAKRF</sequence>
<dbReference type="EMBL" id="BMLP01000004">
    <property type="protein sequence ID" value="GGO34001.1"/>
    <property type="molecule type" value="Genomic_DNA"/>
</dbReference>
<name>A0A918DDT2_9RHOB</name>
<dbReference type="Proteomes" id="UP000598196">
    <property type="component" value="Unassembled WGS sequence"/>
</dbReference>
<comment type="caution">
    <text evidence="1">The sequence shown here is derived from an EMBL/GenBank/DDBJ whole genome shotgun (WGS) entry which is preliminary data.</text>
</comment>
<evidence type="ECO:0000313" key="1">
    <source>
        <dbReference type="EMBL" id="GGO34001.1"/>
    </source>
</evidence>